<protein>
    <submittedName>
        <fullName evidence="1">Uncharacterized protein</fullName>
    </submittedName>
</protein>
<dbReference type="Proteomes" id="UP000499080">
    <property type="component" value="Unassembled WGS sequence"/>
</dbReference>
<comment type="caution">
    <text evidence="1">The sequence shown here is derived from an EMBL/GenBank/DDBJ whole genome shotgun (WGS) entry which is preliminary data.</text>
</comment>
<evidence type="ECO:0000313" key="1">
    <source>
        <dbReference type="EMBL" id="GBM53198.1"/>
    </source>
</evidence>
<organism evidence="1 2">
    <name type="scientific">Araneus ventricosus</name>
    <name type="common">Orbweaver spider</name>
    <name type="synonym">Epeira ventricosa</name>
    <dbReference type="NCBI Taxonomy" id="182803"/>
    <lineage>
        <taxon>Eukaryota</taxon>
        <taxon>Metazoa</taxon>
        <taxon>Ecdysozoa</taxon>
        <taxon>Arthropoda</taxon>
        <taxon>Chelicerata</taxon>
        <taxon>Arachnida</taxon>
        <taxon>Araneae</taxon>
        <taxon>Araneomorphae</taxon>
        <taxon>Entelegynae</taxon>
        <taxon>Araneoidea</taxon>
        <taxon>Araneidae</taxon>
        <taxon>Araneus</taxon>
    </lineage>
</organism>
<proteinExistence type="predicted"/>
<evidence type="ECO:0000313" key="2">
    <source>
        <dbReference type="Proteomes" id="UP000499080"/>
    </source>
</evidence>
<gene>
    <name evidence="1" type="ORF">AVEN_14226_1</name>
</gene>
<dbReference type="AlphaFoldDB" id="A0A4Y2GL32"/>
<reference evidence="1 2" key="1">
    <citation type="journal article" date="2019" name="Sci. Rep.">
        <title>Orb-weaving spider Araneus ventricosus genome elucidates the spidroin gene catalogue.</title>
        <authorList>
            <person name="Kono N."/>
            <person name="Nakamura H."/>
            <person name="Ohtoshi R."/>
            <person name="Moran D.A.P."/>
            <person name="Shinohara A."/>
            <person name="Yoshida Y."/>
            <person name="Fujiwara M."/>
            <person name="Mori M."/>
            <person name="Tomita M."/>
            <person name="Arakawa K."/>
        </authorList>
    </citation>
    <scope>NUCLEOTIDE SEQUENCE [LARGE SCALE GENOMIC DNA]</scope>
</reference>
<dbReference type="EMBL" id="BGPR01001410">
    <property type="protein sequence ID" value="GBM53198.1"/>
    <property type="molecule type" value="Genomic_DNA"/>
</dbReference>
<name>A0A4Y2GL32_ARAVE</name>
<accession>A0A4Y2GL32</accession>
<sequence length="168" mass="19436">MSTIMPKSLEIFVDHRHRINEDRKVRLSHENLAKSKDCRSRVSTICARSLRRQDSSKTRDVEAENRKQVQEKTVIVRLAQKKNNISSIEIVEDLKLNVPALTVGLRIKNTGLIICIKRPYISEQNITNMVINIGLCKIAYFEGFKNSWKEFYGQPKSNMDFSAQKRAK</sequence>
<keyword evidence="2" id="KW-1185">Reference proteome</keyword>